<dbReference type="Proteomes" id="UP000316714">
    <property type="component" value="Unassembled WGS sequence"/>
</dbReference>
<sequence length="124" mass="13917">MPEIPTLEQLAAYRGQPINSQKRENLKALTPQRFPVYVNGQHVGTGSDLELMERLPDGSFRSTLTKAVVPPPPEDENEDPNSVFDRSGVFPITDQQPRQHVAKQTTGLDANSCLDRCFPWQSRN</sequence>
<evidence type="ECO:0000313" key="2">
    <source>
        <dbReference type="EMBL" id="TWT31111.1"/>
    </source>
</evidence>
<feature type="region of interest" description="Disordered" evidence="1">
    <location>
        <begin position="66"/>
        <end position="97"/>
    </location>
</feature>
<keyword evidence="3" id="KW-1185">Reference proteome</keyword>
<dbReference type="EMBL" id="SIHJ01000004">
    <property type="protein sequence ID" value="TWT31111.1"/>
    <property type="molecule type" value="Genomic_DNA"/>
</dbReference>
<dbReference type="AlphaFoldDB" id="A0A5C5UXY6"/>
<comment type="caution">
    <text evidence="2">The sequence shown here is derived from an EMBL/GenBank/DDBJ whole genome shotgun (WGS) entry which is preliminary data.</text>
</comment>
<proteinExistence type="predicted"/>
<gene>
    <name evidence="2" type="ORF">KOR34_44850</name>
</gene>
<evidence type="ECO:0000256" key="1">
    <source>
        <dbReference type="SAM" id="MobiDB-lite"/>
    </source>
</evidence>
<protein>
    <submittedName>
        <fullName evidence="2">Uncharacterized protein</fullName>
    </submittedName>
</protein>
<name>A0A5C5UXY6_9BACT</name>
<accession>A0A5C5UXY6</accession>
<evidence type="ECO:0000313" key="3">
    <source>
        <dbReference type="Proteomes" id="UP000316714"/>
    </source>
</evidence>
<reference evidence="2 3" key="1">
    <citation type="submission" date="2019-02" db="EMBL/GenBank/DDBJ databases">
        <title>Deep-cultivation of Planctomycetes and their phenomic and genomic characterization uncovers novel biology.</title>
        <authorList>
            <person name="Wiegand S."/>
            <person name="Jogler M."/>
            <person name="Boedeker C."/>
            <person name="Pinto D."/>
            <person name="Vollmers J."/>
            <person name="Rivas-Marin E."/>
            <person name="Kohn T."/>
            <person name="Peeters S.H."/>
            <person name="Heuer A."/>
            <person name="Rast P."/>
            <person name="Oberbeckmann S."/>
            <person name="Bunk B."/>
            <person name="Jeske O."/>
            <person name="Meyerdierks A."/>
            <person name="Storesund J.E."/>
            <person name="Kallscheuer N."/>
            <person name="Luecker S."/>
            <person name="Lage O.M."/>
            <person name="Pohl T."/>
            <person name="Merkel B.J."/>
            <person name="Hornburger P."/>
            <person name="Mueller R.-W."/>
            <person name="Bruemmer F."/>
            <person name="Labrenz M."/>
            <person name="Spormann A.M."/>
            <person name="Op Den Camp H."/>
            <person name="Overmann J."/>
            <person name="Amann R."/>
            <person name="Jetten M.S.M."/>
            <person name="Mascher T."/>
            <person name="Medema M.H."/>
            <person name="Devos D.P."/>
            <person name="Kaster A.-K."/>
            <person name="Ovreas L."/>
            <person name="Rohde M."/>
            <person name="Galperin M.Y."/>
            <person name="Jogler C."/>
        </authorList>
    </citation>
    <scope>NUCLEOTIDE SEQUENCE [LARGE SCALE GENOMIC DNA]</scope>
    <source>
        <strain evidence="2 3">KOR34</strain>
    </source>
</reference>
<organism evidence="2 3">
    <name type="scientific">Posidoniimonas corsicana</name>
    <dbReference type="NCBI Taxonomy" id="1938618"/>
    <lineage>
        <taxon>Bacteria</taxon>
        <taxon>Pseudomonadati</taxon>
        <taxon>Planctomycetota</taxon>
        <taxon>Planctomycetia</taxon>
        <taxon>Pirellulales</taxon>
        <taxon>Lacipirellulaceae</taxon>
        <taxon>Posidoniimonas</taxon>
    </lineage>
</organism>
<dbReference type="RefSeq" id="WP_146568302.1">
    <property type="nucleotide sequence ID" value="NZ_SIHJ01000004.1"/>
</dbReference>